<dbReference type="PROSITE" id="PS00194">
    <property type="entry name" value="THIOREDOXIN_1"/>
    <property type="match status" value="1"/>
</dbReference>
<dbReference type="CDD" id="cd06257">
    <property type="entry name" value="DnaJ"/>
    <property type="match status" value="1"/>
</dbReference>
<comment type="function">
    <text evidence="5">Plays an important role in regulating the size of autophagosomes during the formation process.</text>
</comment>
<dbReference type="SUPFAM" id="SSF46565">
    <property type="entry name" value="Chaperone J-domain"/>
    <property type="match status" value="1"/>
</dbReference>
<dbReference type="InterPro" id="IPR036249">
    <property type="entry name" value="Thioredoxin-like_sf"/>
</dbReference>
<name>A0A154P3N4_DUFNO</name>
<dbReference type="GO" id="GO:0036498">
    <property type="term" value="P:IRE1-mediated unfolded protein response"/>
    <property type="evidence" value="ECO:0007669"/>
    <property type="project" value="TreeGrafter"/>
</dbReference>
<evidence type="ECO:0000313" key="10">
    <source>
        <dbReference type="Proteomes" id="UP000076502"/>
    </source>
</evidence>
<gene>
    <name evidence="9" type="ORF">WN55_10342</name>
</gene>
<dbReference type="PROSITE" id="PS51352">
    <property type="entry name" value="THIOREDOXIN_2"/>
    <property type="match status" value="2"/>
</dbReference>
<evidence type="ECO:0000259" key="8">
    <source>
        <dbReference type="PROSITE" id="PS51352"/>
    </source>
</evidence>
<comment type="subcellular location">
    <subcellularLocation>
        <location evidence="1">Endoplasmic reticulum membrane</location>
        <topology evidence="1">Single-pass type IV membrane protein</topology>
    </subcellularLocation>
</comment>
<dbReference type="SUPFAM" id="SSF52833">
    <property type="entry name" value="Thioredoxin-like"/>
    <property type="match status" value="5"/>
</dbReference>
<dbReference type="Gene3D" id="3.40.30.10">
    <property type="entry name" value="Glutaredoxin"/>
    <property type="match status" value="5"/>
</dbReference>
<dbReference type="InterPro" id="IPR052460">
    <property type="entry name" value="ER_disulfide_reductase"/>
</dbReference>
<dbReference type="GO" id="GO:0005788">
    <property type="term" value="C:endoplasmic reticulum lumen"/>
    <property type="evidence" value="ECO:0007669"/>
    <property type="project" value="TreeGrafter"/>
</dbReference>
<keyword evidence="10" id="KW-1185">Reference proteome</keyword>
<dbReference type="PANTHER" id="PTHR44340:SF1">
    <property type="entry name" value="DNAJ HOMOLOG SUBFAMILY C MEMBER 10"/>
    <property type="match status" value="1"/>
</dbReference>
<dbReference type="PANTHER" id="PTHR44340">
    <property type="entry name" value="DNAJ HOMOLOG SUBFAMILY C MEMBER 10"/>
    <property type="match status" value="1"/>
</dbReference>
<dbReference type="InterPro" id="IPR013766">
    <property type="entry name" value="Thioredoxin_domain"/>
</dbReference>
<dbReference type="AlphaFoldDB" id="A0A154P3N4"/>
<feature type="domain" description="J" evidence="7">
    <location>
        <begin position="47"/>
        <end position="112"/>
    </location>
</feature>
<dbReference type="CDD" id="cd02961">
    <property type="entry name" value="PDI_a_family"/>
    <property type="match status" value="1"/>
</dbReference>
<evidence type="ECO:0000256" key="4">
    <source>
        <dbReference type="ARBA" id="ARBA00023006"/>
    </source>
</evidence>
<dbReference type="GO" id="GO:0006914">
    <property type="term" value="P:autophagy"/>
    <property type="evidence" value="ECO:0007669"/>
    <property type="project" value="UniProtKB-KW"/>
</dbReference>
<evidence type="ECO:0000256" key="5">
    <source>
        <dbReference type="ARBA" id="ARBA00035002"/>
    </source>
</evidence>
<dbReference type="EMBL" id="KQ434809">
    <property type="protein sequence ID" value="KZC06432.1"/>
    <property type="molecule type" value="Genomic_DNA"/>
</dbReference>
<dbReference type="PROSITE" id="PS50076">
    <property type="entry name" value="DNAJ_2"/>
    <property type="match status" value="1"/>
</dbReference>
<dbReference type="GO" id="GO:0005789">
    <property type="term" value="C:endoplasmic reticulum membrane"/>
    <property type="evidence" value="ECO:0007669"/>
    <property type="project" value="UniProtKB-SubCell"/>
</dbReference>
<dbReference type="OrthoDB" id="5810603at2759"/>
<evidence type="ECO:0000256" key="2">
    <source>
        <dbReference type="ARBA" id="ARBA00020920"/>
    </source>
</evidence>
<accession>A0A154P3N4</accession>
<organism evidence="9 10">
    <name type="scientific">Dufourea novaeangliae</name>
    <name type="common">Sweat bee</name>
    <dbReference type="NCBI Taxonomy" id="178035"/>
    <lineage>
        <taxon>Eukaryota</taxon>
        <taxon>Metazoa</taxon>
        <taxon>Ecdysozoa</taxon>
        <taxon>Arthropoda</taxon>
        <taxon>Hexapoda</taxon>
        <taxon>Insecta</taxon>
        <taxon>Pterygota</taxon>
        <taxon>Neoptera</taxon>
        <taxon>Endopterygota</taxon>
        <taxon>Hymenoptera</taxon>
        <taxon>Apocrita</taxon>
        <taxon>Aculeata</taxon>
        <taxon>Apoidea</taxon>
        <taxon>Anthophila</taxon>
        <taxon>Halictidae</taxon>
        <taxon>Rophitinae</taxon>
        <taxon>Dufourea</taxon>
    </lineage>
</organism>
<dbReference type="Gene3D" id="1.10.287.110">
    <property type="entry name" value="DnaJ domain"/>
    <property type="match status" value="1"/>
</dbReference>
<dbReference type="PROSITE" id="PS00636">
    <property type="entry name" value="DNAJ_1"/>
    <property type="match status" value="1"/>
</dbReference>
<evidence type="ECO:0000313" key="9">
    <source>
        <dbReference type="EMBL" id="KZC06432.1"/>
    </source>
</evidence>
<dbReference type="InterPro" id="IPR017937">
    <property type="entry name" value="Thioredoxin_CS"/>
</dbReference>
<evidence type="ECO:0000259" key="7">
    <source>
        <dbReference type="PROSITE" id="PS50076"/>
    </source>
</evidence>
<sequence length="815" mass="94546">MNSADKEGKKKNGDSSEAERKFKDWYKNTILNLLLIIADLWLSTGDDYYGLLGVSRTADQKEIRRAFKQLALTEHPDKNNDNPEAHAKFVQLSRAYEILKDPVLRQKYDNYGEEGIDISNKRQTYHSWSYNANNFGIYDDDDPWIITLDETDYFESVLYKKKVWLINFYSPACGSCHRFAPIWKKIAEELDEALKMGVVNCEDEWQLCRRIGIKSYPMLMHYPKNSKYGEQYKGEMSYASVMNFIVNHFEVDIREIEEPLKDFISRGSRESDRPMLIFICGAQRDCFASTERLKIAATFENVIDVKITYCNKKEDCDEIVSLDTKAVYLSATPYKNNTWHVVPFEDIDETKELIKKVMERLPEPCDLDANEFQKIKKRLMEEKTFNPGWLIHFYIGHGTNSDPVLKKLLSVSDAVKLGKINCGKYSSICTMLSINRYPMWGILKTGGAFELYHGKNSFNDIVKFVYSSIKATNVWALSGEQVMSIMERNNGNEAWFLDWYAPWCPPCMQFIKEVRKASVEFHKSIIRFGTIDCTVYSDICRRYNIRSYPTAILINGTNTNKFSLQKTAVNIVRFINEARHRTVVRLTLKNYEKQLGQRKGKFIWVVDYFAPWCAPCQRLTPEWITVANTLSVLPFVKVASVDCEAESTLCSTQRIHSYPTIRIYSKDSKDLTVFDSYNGHRDSVSILRWITNFFPRKVRPLDPTTLQEGVLNDRSTWVVNFFIPWCEQCQQLESQFAIVAQLLERSTIQFGRFNCEVYAAECGKAGITSYPTLVAYDSRYNRKRIADGFRINEIVAEKIKDNLLNFIARLSHDEL</sequence>
<evidence type="ECO:0000256" key="1">
    <source>
        <dbReference type="ARBA" id="ARBA00004163"/>
    </source>
</evidence>
<proteinExistence type="predicted"/>
<keyword evidence="4" id="KW-0072">Autophagy</keyword>
<dbReference type="PRINTS" id="PR00625">
    <property type="entry name" value="JDOMAIN"/>
</dbReference>
<dbReference type="GO" id="GO:0051787">
    <property type="term" value="F:misfolded protein binding"/>
    <property type="evidence" value="ECO:0007669"/>
    <property type="project" value="TreeGrafter"/>
</dbReference>
<evidence type="ECO:0000256" key="6">
    <source>
        <dbReference type="ARBA" id="ARBA00035043"/>
    </source>
</evidence>
<dbReference type="Pfam" id="PF00226">
    <property type="entry name" value="DnaJ"/>
    <property type="match status" value="1"/>
</dbReference>
<dbReference type="InterPro" id="IPR036869">
    <property type="entry name" value="J_dom_sf"/>
</dbReference>
<dbReference type="InterPro" id="IPR018253">
    <property type="entry name" value="DnaJ_domain_CS"/>
</dbReference>
<feature type="domain" description="Thioredoxin" evidence="8">
    <location>
        <begin position="126"/>
        <end position="265"/>
    </location>
</feature>
<dbReference type="GO" id="GO:0015035">
    <property type="term" value="F:protein-disulfide reductase activity"/>
    <property type="evidence" value="ECO:0007669"/>
    <property type="project" value="TreeGrafter"/>
</dbReference>
<evidence type="ECO:0000256" key="3">
    <source>
        <dbReference type="ARBA" id="ARBA00020921"/>
    </source>
</evidence>
<dbReference type="SMART" id="SM00271">
    <property type="entry name" value="DnaJ"/>
    <property type="match status" value="1"/>
</dbReference>
<feature type="domain" description="Thioredoxin" evidence="8">
    <location>
        <begin position="553"/>
        <end position="695"/>
    </location>
</feature>
<dbReference type="GO" id="GO:0016671">
    <property type="term" value="F:oxidoreductase activity, acting on a sulfur group of donors, disulfide as acceptor"/>
    <property type="evidence" value="ECO:0007669"/>
    <property type="project" value="TreeGrafter"/>
</dbReference>
<dbReference type="InterPro" id="IPR001623">
    <property type="entry name" value="DnaJ_domain"/>
</dbReference>
<dbReference type="Proteomes" id="UP000076502">
    <property type="component" value="Unassembled WGS sequence"/>
</dbReference>
<reference evidence="9 10" key="1">
    <citation type="submission" date="2015-07" db="EMBL/GenBank/DDBJ databases">
        <title>The genome of Dufourea novaeangliae.</title>
        <authorList>
            <person name="Pan H."/>
            <person name="Kapheim K."/>
        </authorList>
    </citation>
    <scope>NUCLEOTIDE SEQUENCE [LARGE SCALE GENOMIC DNA]</scope>
    <source>
        <strain evidence="9">0120121106</strain>
        <tissue evidence="9">Whole body</tissue>
    </source>
</reference>
<dbReference type="STRING" id="178035.A0A154P3N4"/>
<protein>
    <recommendedName>
        <fullName evidence="2">DnaJ homolog subfamily C member 10</fullName>
    </recommendedName>
    <alternativeName>
        <fullName evidence="3">DnaJ homolog subfamily C member 16</fullName>
    </alternativeName>
    <alternativeName>
        <fullName evidence="6">Endoplasmic reticulum DNA J domain-containing protein 8</fullName>
    </alternativeName>
</protein>
<dbReference type="Pfam" id="PF00085">
    <property type="entry name" value="Thioredoxin"/>
    <property type="match status" value="4"/>
</dbReference>